<reference evidence="1" key="1">
    <citation type="journal article" date="2021" name="Proc. Natl. Acad. Sci. U.S.A.">
        <title>A Catalog of Tens of Thousands of Viruses from Human Metagenomes Reveals Hidden Associations with Chronic Diseases.</title>
        <authorList>
            <person name="Tisza M.J."/>
            <person name="Buck C.B."/>
        </authorList>
    </citation>
    <scope>NUCLEOTIDE SEQUENCE</scope>
    <source>
        <strain evidence="1">CtP0x5</strain>
    </source>
</reference>
<organism evidence="1">
    <name type="scientific">Siphoviridae sp. ctP0x5</name>
    <dbReference type="NCBI Taxonomy" id="2827863"/>
    <lineage>
        <taxon>Viruses</taxon>
        <taxon>Duplodnaviria</taxon>
        <taxon>Heunggongvirae</taxon>
        <taxon>Uroviricota</taxon>
        <taxon>Caudoviricetes</taxon>
    </lineage>
</organism>
<name>A0A8S5TFB8_9CAUD</name>
<dbReference type="EMBL" id="BK032818">
    <property type="protein sequence ID" value="DAF61961.1"/>
    <property type="molecule type" value="Genomic_DNA"/>
</dbReference>
<accession>A0A8S5TFB8</accession>
<sequence length="462" mass="53762">MARPRKQTYTMSQYLDNVSEGYIKNDADTQRNPAWKAIIDGLSVTILTDDYIPPIILSEEDSGQTKIVDGGSRTAAFQMIKLGNYKIKSSVEDSIIKYKKMIKDNEGNISWDDAEFDIRNKTYSQFPKELQKKFDEYQVETVIHEHCNKKETAKYMKRYNERKNFTTSQKQFLYLPNFADRIRSIMKRNFFINCCNVKETDRENGILERIISESVMTMFHFNKWNKNGKKLAIYLNDNATEEQFNILDKNISRLGKIVDANTKQLFTVKDSFIWITLFNKFSEKGLDDEMFNDFLTAFINSLRKTSVDGKLFDTVDENASTKDKSVIADKLHILETLMNDFLHIDDTETENNTSESTIDNVEKSTLSFVQENANPEATDEDIDTYSDLVDYCFDHNGIEVNAPIYQQCQTALIALMAYACENENEDKFEEWVNKYKNQKKFSPSQKVNYDFMKKSFDKMANA</sequence>
<proteinExistence type="predicted"/>
<protein>
    <recommendedName>
        <fullName evidence="2">DUF262 domain-containing protein</fullName>
    </recommendedName>
</protein>
<evidence type="ECO:0000313" key="1">
    <source>
        <dbReference type="EMBL" id="DAF61961.1"/>
    </source>
</evidence>
<evidence type="ECO:0008006" key="2">
    <source>
        <dbReference type="Google" id="ProtNLM"/>
    </source>
</evidence>